<evidence type="ECO:0000313" key="8">
    <source>
        <dbReference type="WBParaSite" id="nRc.2.0.1.t03276-RA"/>
    </source>
</evidence>
<evidence type="ECO:0000256" key="1">
    <source>
        <dbReference type="ARBA" id="ARBA00005208"/>
    </source>
</evidence>
<accession>A0A915HP38</accession>
<evidence type="ECO:0000313" key="7">
    <source>
        <dbReference type="Proteomes" id="UP000887565"/>
    </source>
</evidence>
<dbReference type="PANTHER" id="PTHR11952:SF2">
    <property type="entry name" value="LD24639P"/>
    <property type="match status" value="1"/>
</dbReference>
<dbReference type="WBParaSite" id="nRc.2.0.1.t03276-RA">
    <property type="protein sequence ID" value="nRc.2.0.1.t03276-RA"/>
    <property type="gene ID" value="nRc.2.0.1.g03276"/>
</dbReference>
<keyword evidence="5" id="KW-0548">Nucleotidyltransferase</keyword>
<dbReference type="OMA" id="THCTVPW"/>
<evidence type="ECO:0000256" key="3">
    <source>
        <dbReference type="ARBA" id="ARBA00012457"/>
    </source>
</evidence>
<comment type="pathway">
    <text evidence="1">Nucleotide-sugar biosynthesis; UDP-N-acetyl-alpha-D-glucosamine biosynthesis; UDP-N-acetyl-alpha-D-glucosamine from N-acetyl-alpha-D-glucosamine 1-phosphate: step 1/1.</text>
</comment>
<protein>
    <recommendedName>
        <fullName evidence="3">UDP-N-acetylglucosamine diphosphorylase</fullName>
        <ecNumber evidence="3">2.7.7.23</ecNumber>
    </recommendedName>
</protein>
<dbReference type="AlphaFoldDB" id="A0A915HP38"/>
<dbReference type="SUPFAM" id="SSF53448">
    <property type="entry name" value="Nucleotide-diphospho-sugar transferases"/>
    <property type="match status" value="1"/>
</dbReference>
<evidence type="ECO:0000256" key="6">
    <source>
        <dbReference type="ARBA" id="ARBA00048493"/>
    </source>
</evidence>
<dbReference type="Proteomes" id="UP000887565">
    <property type="component" value="Unplaced"/>
</dbReference>
<proteinExistence type="inferred from homology"/>
<dbReference type="InterPro" id="IPR029044">
    <property type="entry name" value="Nucleotide-diphossugar_trans"/>
</dbReference>
<comment type="catalytic activity">
    <reaction evidence="6">
        <text>N-acetyl-alpha-D-glucosamine 1-phosphate + UTP + H(+) = UDP-N-acetyl-alpha-D-glucosamine + diphosphate</text>
        <dbReference type="Rhea" id="RHEA:13509"/>
        <dbReference type="ChEBI" id="CHEBI:15378"/>
        <dbReference type="ChEBI" id="CHEBI:33019"/>
        <dbReference type="ChEBI" id="CHEBI:46398"/>
        <dbReference type="ChEBI" id="CHEBI:57705"/>
        <dbReference type="ChEBI" id="CHEBI:57776"/>
        <dbReference type="EC" id="2.7.7.23"/>
    </reaction>
</comment>
<dbReference type="Pfam" id="PF01704">
    <property type="entry name" value="UDPGP"/>
    <property type="match status" value="1"/>
</dbReference>
<dbReference type="EC" id="2.7.7.23" evidence="3"/>
<reference evidence="8" key="1">
    <citation type="submission" date="2022-11" db="UniProtKB">
        <authorList>
            <consortium name="WormBaseParasite"/>
        </authorList>
    </citation>
    <scope>IDENTIFICATION</scope>
</reference>
<keyword evidence="7" id="KW-1185">Reference proteome</keyword>
<dbReference type="GO" id="GO:0006048">
    <property type="term" value="P:UDP-N-acetylglucosamine biosynthetic process"/>
    <property type="evidence" value="ECO:0007669"/>
    <property type="project" value="TreeGrafter"/>
</dbReference>
<dbReference type="PANTHER" id="PTHR11952">
    <property type="entry name" value="UDP- GLUCOSE PYROPHOSPHORYLASE"/>
    <property type="match status" value="1"/>
</dbReference>
<name>A0A915HP38_ROMCU</name>
<dbReference type="Gene3D" id="3.90.550.10">
    <property type="entry name" value="Spore Coat Polysaccharide Biosynthesis Protein SpsA, Chain A"/>
    <property type="match status" value="1"/>
</dbReference>
<sequence>MQPPTNGVKSKLELELKNGDQDKLLQLLPQLDDDDLSNLYSQLSSLPPIKRLAHLFRKAVEAHSIPADELRTRICKIDESHYWSYKNVTCSTMEKFWQTVSRNIFSGLEAIAKSQVAVILMAGGQGTRLGVPYPKGMYKVGLPSGKSLFQLQAERILRLQNLAKLSYPEKIPSIPWYIMTSEATKATTQRFFEENSYFGLDRHNIVFFEQGLMPCFDFDGNILLESKRRIALSPDGNGGLYEALIKSGALKDLSERKTKYIHAYCVDNILVRVADPIFVGFCIENDADCGNKVVEKKVPNEPIGVVCHIDSVGPCVVEYSEMPKELTEEREEDNRLIFRAGNIANHFFTVDFLDDVCNNHIDDLPYHVANKKIPCIDLNGERIEPVVPNGIKLEKFVFDVFPLAK</sequence>
<dbReference type="GO" id="GO:0003977">
    <property type="term" value="F:UDP-N-acetylglucosamine diphosphorylase activity"/>
    <property type="evidence" value="ECO:0007669"/>
    <property type="project" value="UniProtKB-EC"/>
</dbReference>
<dbReference type="InterPro" id="IPR039741">
    <property type="entry name" value="UDP-sugar_pyrophosphorylase"/>
</dbReference>
<keyword evidence="4" id="KW-0808">Transferase</keyword>
<evidence type="ECO:0000256" key="2">
    <source>
        <dbReference type="ARBA" id="ARBA00010401"/>
    </source>
</evidence>
<evidence type="ECO:0000256" key="4">
    <source>
        <dbReference type="ARBA" id="ARBA00022679"/>
    </source>
</evidence>
<dbReference type="InterPro" id="IPR002618">
    <property type="entry name" value="UDPGP_fam"/>
</dbReference>
<comment type="similarity">
    <text evidence="2">Belongs to the UDPGP type 1 family.</text>
</comment>
<organism evidence="7 8">
    <name type="scientific">Romanomermis culicivorax</name>
    <name type="common">Nematode worm</name>
    <dbReference type="NCBI Taxonomy" id="13658"/>
    <lineage>
        <taxon>Eukaryota</taxon>
        <taxon>Metazoa</taxon>
        <taxon>Ecdysozoa</taxon>
        <taxon>Nematoda</taxon>
        <taxon>Enoplea</taxon>
        <taxon>Dorylaimia</taxon>
        <taxon>Mermithida</taxon>
        <taxon>Mermithoidea</taxon>
        <taxon>Mermithidae</taxon>
        <taxon>Romanomermis</taxon>
    </lineage>
</organism>
<evidence type="ECO:0000256" key="5">
    <source>
        <dbReference type="ARBA" id="ARBA00022695"/>
    </source>
</evidence>
<dbReference type="CDD" id="cd04193">
    <property type="entry name" value="UDPGlcNAc_PPase"/>
    <property type="match status" value="1"/>
</dbReference>